<dbReference type="EMBL" id="CP036298">
    <property type="protein sequence ID" value="QDV26292.1"/>
    <property type="molecule type" value="Genomic_DNA"/>
</dbReference>
<reference evidence="1 2" key="1">
    <citation type="submission" date="2019-02" db="EMBL/GenBank/DDBJ databases">
        <title>Deep-cultivation of Planctomycetes and their phenomic and genomic characterization uncovers novel biology.</title>
        <authorList>
            <person name="Wiegand S."/>
            <person name="Jogler M."/>
            <person name="Boedeker C."/>
            <person name="Pinto D."/>
            <person name="Vollmers J."/>
            <person name="Rivas-Marin E."/>
            <person name="Kohn T."/>
            <person name="Peeters S.H."/>
            <person name="Heuer A."/>
            <person name="Rast P."/>
            <person name="Oberbeckmann S."/>
            <person name="Bunk B."/>
            <person name="Jeske O."/>
            <person name="Meyerdierks A."/>
            <person name="Storesund J.E."/>
            <person name="Kallscheuer N."/>
            <person name="Luecker S."/>
            <person name="Lage O.M."/>
            <person name="Pohl T."/>
            <person name="Merkel B.J."/>
            <person name="Hornburger P."/>
            <person name="Mueller R.-W."/>
            <person name="Bruemmer F."/>
            <person name="Labrenz M."/>
            <person name="Spormann A.M."/>
            <person name="Op den Camp H."/>
            <person name="Overmann J."/>
            <person name="Amann R."/>
            <person name="Jetten M.S.M."/>
            <person name="Mascher T."/>
            <person name="Medema M.H."/>
            <person name="Devos D.P."/>
            <person name="Kaster A.-K."/>
            <person name="Ovreas L."/>
            <person name="Rohde M."/>
            <person name="Galperin M.Y."/>
            <person name="Jogler C."/>
        </authorList>
    </citation>
    <scope>NUCLEOTIDE SEQUENCE [LARGE SCALE GENOMIC DNA]</scope>
    <source>
        <strain evidence="1 2">Q31a</strain>
    </source>
</reference>
<accession>A0A518GCG9</accession>
<dbReference type="AlphaFoldDB" id="A0A518GCG9"/>
<dbReference type="KEGG" id="ahel:Q31a_46640"/>
<evidence type="ECO:0000313" key="2">
    <source>
        <dbReference type="Proteomes" id="UP000318017"/>
    </source>
</evidence>
<name>A0A518GCG9_9BACT</name>
<dbReference type="Proteomes" id="UP000318017">
    <property type="component" value="Chromosome"/>
</dbReference>
<keyword evidence="2" id="KW-1185">Reference proteome</keyword>
<proteinExistence type="predicted"/>
<evidence type="ECO:0000313" key="1">
    <source>
        <dbReference type="EMBL" id="QDV26292.1"/>
    </source>
</evidence>
<gene>
    <name evidence="1" type="ORF">Q31a_46640</name>
</gene>
<organism evidence="1 2">
    <name type="scientific">Aureliella helgolandensis</name>
    <dbReference type="NCBI Taxonomy" id="2527968"/>
    <lineage>
        <taxon>Bacteria</taxon>
        <taxon>Pseudomonadati</taxon>
        <taxon>Planctomycetota</taxon>
        <taxon>Planctomycetia</taxon>
        <taxon>Pirellulales</taxon>
        <taxon>Pirellulaceae</taxon>
        <taxon>Aureliella</taxon>
    </lineage>
</organism>
<protein>
    <submittedName>
        <fullName evidence="1">Uncharacterized protein</fullName>
    </submittedName>
</protein>
<sequence>MIKPPRHLASRPALQCRALQLRPFAPCGVRPEHLFRGVKAHSPSEQVVALRAIISGCPYSATSVTVGGDSSFLAGI</sequence>